<proteinExistence type="predicted"/>
<dbReference type="InterPro" id="IPR016187">
    <property type="entry name" value="CTDL_fold"/>
</dbReference>
<gene>
    <name evidence="1" type="ORF">Bpfe_005246</name>
</gene>
<dbReference type="AlphaFoldDB" id="A0AAD8C4A3"/>
<evidence type="ECO:0000313" key="1">
    <source>
        <dbReference type="EMBL" id="KAK0065220.1"/>
    </source>
</evidence>
<dbReference type="EMBL" id="JASAOG010000014">
    <property type="protein sequence ID" value="KAK0065220.1"/>
    <property type="molecule type" value="Genomic_DNA"/>
</dbReference>
<accession>A0AAD8C4A3</accession>
<protein>
    <submittedName>
        <fullName evidence="1">C-type lectin domain family 10 member A</fullName>
    </submittedName>
</protein>
<sequence>MFKKAYFVESIKFLGSTYLLSKDSHFFYPSFGQAMCGGYLVEVNTVQELEFIKHFLFEKASRFVHVLTGWTDDDHEGLWVNRYSQTKVDLLWNPGQPDDHLGLKTAKLLAKFLIGIEMMLNAFLTEEMLGSYVKYKSAM</sequence>
<reference evidence="1" key="1">
    <citation type="journal article" date="2023" name="PLoS Negl. Trop. Dis.">
        <title>A genome sequence for Biomphalaria pfeifferi, the major vector snail for the human-infecting parasite Schistosoma mansoni.</title>
        <authorList>
            <person name="Bu L."/>
            <person name="Lu L."/>
            <person name="Laidemitt M.R."/>
            <person name="Zhang S.M."/>
            <person name="Mutuku M."/>
            <person name="Mkoji G."/>
            <person name="Steinauer M."/>
            <person name="Loker E.S."/>
        </authorList>
    </citation>
    <scope>NUCLEOTIDE SEQUENCE</scope>
    <source>
        <strain evidence="1">KasaAsao</strain>
    </source>
</reference>
<reference evidence="1" key="2">
    <citation type="submission" date="2023-04" db="EMBL/GenBank/DDBJ databases">
        <authorList>
            <person name="Bu L."/>
            <person name="Lu L."/>
            <person name="Laidemitt M.R."/>
            <person name="Zhang S.M."/>
            <person name="Mutuku M."/>
            <person name="Mkoji G."/>
            <person name="Steinauer M."/>
            <person name="Loker E.S."/>
        </authorList>
    </citation>
    <scope>NUCLEOTIDE SEQUENCE</scope>
    <source>
        <strain evidence="1">KasaAsao</strain>
        <tissue evidence="1">Whole Snail</tissue>
    </source>
</reference>
<name>A0AAD8C4A3_BIOPF</name>
<dbReference type="InterPro" id="IPR016186">
    <property type="entry name" value="C-type_lectin-like/link_sf"/>
</dbReference>
<comment type="caution">
    <text evidence="1">The sequence shown here is derived from an EMBL/GenBank/DDBJ whole genome shotgun (WGS) entry which is preliminary data.</text>
</comment>
<dbReference type="SUPFAM" id="SSF56436">
    <property type="entry name" value="C-type lectin-like"/>
    <property type="match status" value="1"/>
</dbReference>
<evidence type="ECO:0000313" key="2">
    <source>
        <dbReference type="Proteomes" id="UP001233172"/>
    </source>
</evidence>
<dbReference type="Proteomes" id="UP001233172">
    <property type="component" value="Unassembled WGS sequence"/>
</dbReference>
<organism evidence="1 2">
    <name type="scientific">Biomphalaria pfeifferi</name>
    <name type="common">Bloodfluke planorb</name>
    <name type="synonym">Freshwater snail</name>
    <dbReference type="NCBI Taxonomy" id="112525"/>
    <lineage>
        <taxon>Eukaryota</taxon>
        <taxon>Metazoa</taxon>
        <taxon>Spiralia</taxon>
        <taxon>Lophotrochozoa</taxon>
        <taxon>Mollusca</taxon>
        <taxon>Gastropoda</taxon>
        <taxon>Heterobranchia</taxon>
        <taxon>Euthyneura</taxon>
        <taxon>Panpulmonata</taxon>
        <taxon>Hygrophila</taxon>
        <taxon>Lymnaeoidea</taxon>
        <taxon>Planorbidae</taxon>
        <taxon>Biomphalaria</taxon>
    </lineage>
</organism>
<keyword evidence="2" id="KW-1185">Reference proteome</keyword>
<dbReference type="Gene3D" id="3.10.100.10">
    <property type="entry name" value="Mannose-Binding Protein A, subunit A"/>
    <property type="match status" value="1"/>
</dbReference>